<dbReference type="Proteomes" id="UP000062475">
    <property type="component" value="Chromosome"/>
</dbReference>
<evidence type="ECO:0000313" key="3">
    <source>
        <dbReference type="EMBL" id="AIM26569.1"/>
    </source>
</evidence>
<dbReference type="EMBL" id="CP012175">
    <property type="protein sequence ID" value="AKV80288.1"/>
    <property type="molecule type" value="Genomic_DNA"/>
</dbReference>
<evidence type="ECO:0000313" key="8">
    <source>
        <dbReference type="EMBL" id="AKV82534.1"/>
    </source>
</evidence>
<evidence type="ECO:0000313" key="7">
    <source>
        <dbReference type="EMBL" id="AKV80288.1"/>
    </source>
</evidence>
<evidence type="ECO:0000313" key="14">
    <source>
        <dbReference type="Proteomes" id="UP000068832"/>
    </source>
</evidence>
<dbReference type="EC" id="3.1.1.-" evidence="3"/>
<dbReference type="InterPro" id="IPR051335">
    <property type="entry name" value="Alanyl-tRNA_Editing_Enzymes"/>
</dbReference>
<evidence type="ECO:0000256" key="1">
    <source>
        <dbReference type="ARBA" id="ARBA00022723"/>
    </source>
</evidence>
<organism evidence="3 9">
    <name type="scientific">Metallosphaera sedula</name>
    <dbReference type="NCBI Taxonomy" id="43687"/>
    <lineage>
        <taxon>Archaea</taxon>
        <taxon>Thermoproteota</taxon>
        <taxon>Thermoprotei</taxon>
        <taxon>Sulfolobales</taxon>
        <taxon>Sulfolobaceae</taxon>
        <taxon>Metallosphaera</taxon>
    </lineage>
</organism>
<dbReference type="Proteomes" id="UP000056255">
    <property type="component" value="Chromosome"/>
</dbReference>
<evidence type="ECO:0000313" key="6">
    <source>
        <dbReference type="EMBL" id="AKV78043.1"/>
    </source>
</evidence>
<reference evidence="11 12" key="2">
    <citation type="journal article" date="2015" name="Genome Announc.">
        <title>Complete Genome Sequences of Evolved Arsenate-Resistant Metallosphaera sedula Strains.</title>
        <authorList>
            <person name="Ai C."/>
            <person name="McCarthy S."/>
            <person name="Schackwitz W."/>
            <person name="Martin J."/>
            <person name="Lipzen A."/>
            <person name="Blum P."/>
        </authorList>
    </citation>
    <scope>NUCLEOTIDE SEQUENCE [LARGE SCALE GENOMIC DNA]</scope>
    <source>
        <strain evidence="6 12">ARS120-1</strain>
        <strain evidence="7 11">ARS120-2</strain>
        <strain evidence="4 14">ARS50-1</strain>
        <strain evidence="5 13">ARS50-2</strain>
    </source>
</reference>
<keyword evidence="1" id="KW-0479">Metal-binding</keyword>
<dbReference type="EMBL" id="CP008822">
    <property type="protein sequence ID" value="AIM26569.1"/>
    <property type="molecule type" value="Genomic_DNA"/>
</dbReference>
<keyword evidence="2" id="KW-0862">Zinc</keyword>
<dbReference type="PANTHER" id="PTHR43462:SF1">
    <property type="entry name" value="ALANYL-TRNA EDITING PROTEIN AARSD1"/>
    <property type="match status" value="1"/>
</dbReference>
<dbReference type="PANTHER" id="PTHR43462">
    <property type="entry name" value="ALANYL-TRNA EDITING PROTEIN"/>
    <property type="match status" value="1"/>
</dbReference>
<evidence type="ECO:0000313" key="10">
    <source>
        <dbReference type="Proteomes" id="UP000056255"/>
    </source>
</evidence>
<dbReference type="Proteomes" id="UP000029084">
    <property type="component" value="Chromosome"/>
</dbReference>
<dbReference type="InterPro" id="IPR018163">
    <property type="entry name" value="Thr/Ala-tRNA-synth_IIc_edit"/>
</dbReference>
<dbReference type="GO" id="GO:0002161">
    <property type="term" value="F:aminoacyl-tRNA deacylase activity"/>
    <property type="evidence" value="ECO:0007669"/>
    <property type="project" value="UniProtKB-ARBA"/>
</dbReference>
<accession>A0A088E2B1</accession>
<sequence length="144" mass="16661">MRTHTALHVVKGALQSVLNTKITYSTYVKESHGRISVIMDRKPTDLEMENIIREANRIVNEGLPILREVVPRNEAEKIYGNDIYDYFPVPPEVKELVIVKIPGWNINACAKDHTQTTKEIGVIRLDYWRFRQAKRLLEVAFDVT</sequence>
<dbReference type="RefSeq" id="WP_012020370.1">
    <property type="nucleotide sequence ID" value="NZ_AP019770.1"/>
</dbReference>
<proteinExistence type="predicted"/>
<evidence type="ECO:0000313" key="4">
    <source>
        <dbReference type="EMBL" id="AKV73553.1"/>
    </source>
</evidence>
<evidence type="ECO:0000313" key="12">
    <source>
        <dbReference type="Proteomes" id="UP000062398"/>
    </source>
</evidence>
<evidence type="ECO:0000313" key="5">
    <source>
        <dbReference type="EMBL" id="AKV75795.1"/>
    </source>
</evidence>
<dbReference type="GeneID" id="91754852"/>
<dbReference type="OMA" id="WTASVYV"/>
<dbReference type="PATRIC" id="fig|43687.5.peg.416"/>
<dbReference type="GO" id="GO:0046872">
    <property type="term" value="F:metal ion binding"/>
    <property type="evidence" value="ECO:0007669"/>
    <property type="project" value="UniProtKB-KW"/>
</dbReference>
<dbReference type="Gene3D" id="3.30.980.10">
    <property type="entry name" value="Threonyl-trna Synthetase, Chain A, domain 2"/>
    <property type="match status" value="1"/>
</dbReference>
<dbReference type="GO" id="GO:0000166">
    <property type="term" value="F:nucleotide binding"/>
    <property type="evidence" value="ECO:0007669"/>
    <property type="project" value="InterPro"/>
</dbReference>
<gene>
    <name evidence="3" type="ORF">HA72_0405</name>
    <name evidence="4" type="ORF">MsedA_0418</name>
    <name evidence="5" type="ORF">MsedB_0418</name>
    <name evidence="6" type="ORF">MsedC_0417</name>
    <name evidence="7" type="ORF">MsedD_0418</name>
    <name evidence="8" type="ORF">MsedE_0418</name>
</gene>
<dbReference type="Proteomes" id="UP000061362">
    <property type="component" value="Chromosome"/>
</dbReference>
<dbReference type="Proteomes" id="UP000062398">
    <property type="component" value="Chromosome"/>
</dbReference>
<dbReference type="AlphaFoldDB" id="A0A088E2B1"/>
<dbReference type="Proteomes" id="UP000068832">
    <property type="component" value="Chromosome"/>
</dbReference>
<reference evidence="3 9" key="1">
    <citation type="journal article" date="2014" name="J. Bacteriol.">
        <title>Role of an Archaeal PitA Transporter in the Copper and Arsenic Resistance of Metallosphaera sedula, an Extreme Thermoacidophile.</title>
        <authorList>
            <person name="McCarthy S."/>
            <person name="Ai C."/>
            <person name="Wheaton G."/>
            <person name="Tevatia R."/>
            <person name="Eckrich V."/>
            <person name="Kelly R."/>
            <person name="Blum P."/>
        </authorList>
    </citation>
    <scope>NUCLEOTIDE SEQUENCE [LARGE SCALE GENOMIC DNA]</scope>
    <source>
        <strain evidence="3 9">CuR1</strain>
    </source>
</reference>
<evidence type="ECO:0000313" key="11">
    <source>
        <dbReference type="Proteomes" id="UP000061362"/>
    </source>
</evidence>
<protein>
    <submittedName>
        <fullName evidence="3">Ala-tRNA(Pro) hydrolase</fullName>
        <ecNumber evidence="3">3.1.1.-</ecNumber>
    </submittedName>
    <submittedName>
        <fullName evidence="4">Alanyl-tRNA editing protein AlaX</fullName>
    </submittedName>
</protein>
<name>A0A088E2B1_9CREN</name>
<dbReference type="EMBL" id="CP012172">
    <property type="protein sequence ID" value="AKV73553.1"/>
    <property type="molecule type" value="Genomic_DNA"/>
</dbReference>
<dbReference type="Gene3D" id="3.30.54.20">
    <property type="match status" value="1"/>
</dbReference>
<evidence type="ECO:0000313" key="9">
    <source>
        <dbReference type="Proteomes" id="UP000029084"/>
    </source>
</evidence>
<dbReference type="OrthoDB" id="36064at2157"/>
<dbReference type="SUPFAM" id="SSF55186">
    <property type="entry name" value="ThrRS/AlaRS common domain"/>
    <property type="match status" value="1"/>
</dbReference>
<dbReference type="EMBL" id="CP012174">
    <property type="protein sequence ID" value="AKV78043.1"/>
    <property type="molecule type" value="Genomic_DNA"/>
</dbReference>
<evidence type="ECO:0000313" key="13">
    <source>
        <dbReference type="Proteomes" id="UP000062475"/>
    </source>
</evidence>
<dbReference type="EMBL" id="CP012176">
    <property type="protein sequence ID" value="AKV82534.1"/>
    <property type="molecule type" value="Genomic_DNA"/>
</dbReference>
<evidence type="ECO:0000256" key="2">
    <source>
        <dbReference type="ARBA" id="ARBA00022833"/>
    </source>
</evidence>
<reference evidence="8 10" key="3">
    <citation type="submission" date="2015-07" db="EMBL/GenBank/DDBJ databases">
        <title>Physiological, transcriptional responses and genome re-sequencing of acid resistant extremely thermoacidophilic Metallosphaera sedula SARC-M1.</title>
        <authorList>
            <person name="Ai C."/>
            <person name="McCarthy S."/>
            <person name="Eckrich V."/>
            <person name="Rudrappa D."/>
            <person name="Qiu G."/>
            <person name="Blum P."/>
        </authorList>
    </citation>
    <scope>NUCLEOTIDE SEQUENCE [LARGE SCALE GENOMIC DNA]</scope>
    <source>
        <strain evidence="8 10">SARC-M1</strain>
    </source>
</reference>
<dbReference type="EMBL" id="CP012173">
    <property type="protein sequence ID" value="AKV75795.1"/>
    <property type="molecule type" value="Genomic_DNA"/>
</dbReference>
<keyword evidence="3" id="KW-0378">Hydrolase</keyword>